<accession>A0A6J8BXW6</accession>
<sequence length="456" mass="53334">MMNNVRDNLTIINNKTVITSGSFGEGLEMQGSDIDTMNILKYFEICEDTDIPFNPDKPYFAMETYDTPPGYTQLRLLHSNLWQTFQFCEKRGHAMYFSNALLKQYFAFTYLSIVHGPCLSDKHGFFYFAVCLKSESWITAAKPWIARSNNGWPGTDVEQFIKFSTFHELVFHQLKEPNYLLVDGIEKLLRSIMNVLDCTTGDFTLEKRNRIAHVASTFESSKIQYLYWYYMSKSCRQSVQFLPFKDTCTPDNKSDYRQYKILISTILRNLHHDAVSGWLLFASFLFYTKQYSSAIYILQYSLSKCSEEKIQPLIKLSHIHQELFSLSVFRKMNIVQLWKFMLLDSVYFWPSSTLIPNELQIMVKTQECVIPPVVYAHFLSFLCHYHLNNTSQCRDSIQDLQLTIEEKYFIADKIDEAVCYNILGIAFKLLRDEASANKAFMHSVRLNPNPDLRRLF</sequence>
<keyword evidence="2" id="KW-1185">Reference proteome</keyword>
<protein>
    <recommendedName>
        <fullName evidence="3">Mab-21-like HhH/H2TH-like domain-containing protein</fullName>
    </recommendedName>
</protein>
<gene>
    <name evidence="1" type="ORF">MCOR_22880</name>
</gene>
<evidence type="ECO:0008006" key="3">
    <source>
        <dbReference type="Google" id="ProtNLM"/>
    </source>
</evidence>
<proteinExistence type="predicted"/>
<organism evidence="1 2">
    <name type="scientific">Mytilus coruscus</name>
    <name type="common">Sea mussel</name>
    <dbReference type="NCBI Taxonomy" id="42192"/>
    <lineage>
        <taxon>Eukaryota</taxon>
        <taxon>Metazoa</taxon>
        <taxon>Spiralia</taxon>
        <taxon>Lophotrochozoa</taxon>
        <taxon>Mollusca</taxon>
        <taxon>Bivalvia</taxon>
        <taxon>Autobranchia</taxon>
        <taxon>Pteriomorphia</taxon>
        <taxon>Mytilida</taxon>
        <taxon>Mytiloidea</taxon>
        <taxon>Mytilidae</taxon>
        <taxon>Mytilinae</taxon>
        <taxon>Mytilus</taxon>
    </lineage>
</organism>
<evidence type="ECO:0000313" key="1">
    <source>
        <dbReference type="EMBL" id="CAC5387569.1"/>
    </source>
</evidence>
<reference evidence="1 2" key="1">
    <citation type="submission" date="2020-06" db="EMBL/GenBank/DDBJ databases">
        <authorList>
            <person name="Li R."/>
            <person name="Bekaert M."/>
        </authorList>
    </citation>
    <scope>NUCLEOTIDE SEQUENCE [LARGE SCALE GENOMIC DNA]</scope>
    <source>
        <strain evidence="2">wild</strain>
    </source>
</reference>
<dbReference type="OrthoDB" id="6137411at2759"/>
<dbReference type="Proteomes" id="UP000507470">
    <property type="component" value="Unassembled WGS sequence"/>
</dbReference>
<name>A0A6J8BXW6_MYTCO</name>
<evidence type="ECO:0000313" key="2">
    <source>
        <dbReference type="Proteomes" id="UP000507470"/>
    </source>
</evidence>
<dbReference type="EMBL" id="CACVKT020004015">
    <property type="protein sequence ID" value="CAC5387569.1"/>
    <property type="molecule type" value="Genomic_DNA"/>
</dbReference>
<dbReference type="AlphaFoldDB" id="A0A6J8BXW6"/>